<dbReference type="AlphaFoldDB" id="A0A3M7P2F2"/>
<evidence type="ECO:0000313" key="1">
    <source>
        <dbReference type="EMBL" id="RMZ92844.1"/>
    </source>
</evidence>
<comment type="caution">
    <text evidence="1">The sequence shown here is derived from an EMBL/GenBank/DDBJ whole genome shotgun (WGS) entry which is preliminary data.</text>
</comment>
<gene>
    <name evidence="1" type="ORF">BpHYR1_031866</name>
</gene>
<protein>
    <submittedName>
        <fullName evidence="1">Uncharacterized protein</fullName>
    </submittedName>
</protein>
<keyword evidence="2" id="KW-1185">Reference proteome</keyword>
<sequence>IFLVIFRNNNLSHKKIQGYFEEIIYKKMSFYVISIAIFRQDLLLFMIQMLAKNVSNISKIIFYKGEIKLSCLGLEYNGTQTIPRYEKEKKLENQFPANFGRPFLINSLAFLYLKYLAAVLNRY</sequence>
<evidence type="ECO:0000313" key="2">
    <source>
        <dbReference type="Proteomes" id="UP000276133"/>
    </source>
</evidence>
<reference evidence="1 2" key="1">
    <citation type="journal article" date="2018" name="Sci. Rep.">
        <title>Genomic signatures of local adaptation to the degree of environmental predictability in rotifers.</title>
        <authorList>
            <person name="Franch-Gras L."/>
            <person name="Hahn C."/>
            <person name="Garcia-Roger E.M."/>
            <person name="Carmona M.J."/>
            <person name="Serra M."/>
            <person name="Gomez A."/>
        </authorList>
    </citation>
    <scope>NUCLEOTIDE SEQUENCE [LARGE SCALE GENOMIC DNA]</scope>
    <source>
        <strain evidence="1">HYR1</strain>
    </source>
</reference>
<proteinExistence type="predicted"/>
<dbReference type="EMBL" id="REGN01014267">
    <property type="protein sequence ID" value="RMZ92844.1"/>
    <property type="molecule type" value="Genomic_DNA"/>
</dbReference>
<feature type="non-terminal residue" evidence="1">
    <location>
        <position position="1"/>
    </location>
</feature>
<organism evidence="1 2">
    <name type="scientific">Brachionus plicatilis</name>
    <name type="common">Marine rotifer</name>
    <name type="synonym">Brachionus muelleri</name>
    <dbReference type="NCBI Taxonomy" id="10195"/>
    <lineage>
        <taxon>Eukaryota</taxon>
        <taxon>Metazoa</taxon>
        <taxon>Spiralia</taxon>
        <taxon>Gnathifera</taxon>
        <taxon>Rotifera</taxon>
        <taxon>Eurotatoria</taxon>
        <taxon>Monogononta</taxon>
        <taxon>Pseudotrocha</taxon>
        <taxon>Ploima</taxon>
        <taxon>Brachionidae</taxon>
        <taxon>Brachionus</taxon>
    </lineage>
</organism>
<dbReference type="Proteomes" id="UP000276133">
    <property type="component" value="Unassembled WGS sequence"/>
</dbReference>
<name>A0A3M7P2F2_BRAPC</name>
<accession>A0A3M7P2F2</accession>